<evidence type="ECO:0000256" key="7">
    <source>
        <dbReference type="ARBA" id="ARBA00023163"/>
    </source>
</evidence>
<evidence type="ECO:0000256" key="5">
    <source>
        <dbReference type="ARBA" id="ARBA00023015"/>
    </source>
</evidence>
<keyword evidence="8" id="KW-0862">Zinc</keyword>
<comment type="function">
    <text evidence="8">Negatively regulates transcription of bacterial ribonucleotide reductase nrd genes and operons by binding to NrdR-boxes.</text>
</comment>
<keyword evidence="3 8" id="KW-0863">Zinc-finger</keyword>
<evidence type="ECO:0000259" key="9">
    <source>
        <dbReference type="PROSITE" id="PS51161"/>
    </source>
</evidence>
<comment type="similarity">
    <text evidence="8">Belongs to the NrdR family.</text>
</comment>
<sequence length="162" mass="18094">MRCPYCHARDSRVIDSRELTGGDSIRRRRECPNCGRRFTTYERVESVGLMVVKKDGRREEFRPEKLRQKLRVALTKRPVGEREIEALLGRVETALLAAGTAEVSSSAIGEAVLRELKDLDQIAYVRFASVYREFADLEDLRREVEGLAGPAAVSLASGPGGE</sequence>
<dbReference type="PANTHER" id="PTHR30455:SF2">
    <property type="entry name" value="TRANSCRIPTIONAL REPRESSOR NRDR"/>
    <property type="match status" value="1"/>
</dbReference>
<dbReference type="Pfam" id="PF22811">
    <property type="entry name" value="Zn_ribbon_NrdR"/>
    <property type="match status" value="1"/>
</dbReference>
<keyword evidence="1 8" id="KW-0678">Repressor</keyword>
<dbReference type="Pfam" id="PF03477">
    <property type="entry name" value="ATP-cone"/>
    <property type="match status" value="1"/>
</dbReference>
<keyword evidence="4 8" id="KW-0067">ATP-binding</keyword>
<keyword evidence="6 8" id="KW-0238">DNA-binding</keyword>
<dbReference type="PROSITE" id="PS51161">
    <property type="entry name" value="ATP_CONE"/>
    <property type="match status" value="1"/>
</dbReference>
<dbReference type="GO" id="GO:0003677">
    <property type="term" value="F:DNA binding"/>
    <property type="evidence" value="ECO:0007669"/>
    <property type="project" value="UniProtKB-KW"/>
</dbReference>
<protein>
    <recommendedName>
        <fullName evidence="8">Transcriptional repressor NrdR</fullName>
    </recommendedName>
</protein>
<feature type="zinc finger region" evidence="8">
    <location>
        <begin position="3"/>
        <end position="34"/>
    </location>
</feature>
<dbReference type="InterPro" id="IPR005144">
    <property type="entry name" value="ATP-cone_dom"/>
</dbReference>
<comment type="cofactor">
    <cofactor evidence="8">
        <name>Zn(2+)</name>
        <dbReference type="ChEBI" id="CHEBI:29105"/>
    </cofactor>
    <text evidence="8">Binds 1 zinc ion.</text>
</comment>
<dbReference type="EMBL" id="CADCWG010000004">
    <property type="protein sequence ID" value="CAA9533390.1"/>
    <property type="molecule type" value="Genomic_DNA"/>
</dbReference>
<evidence type="ECO:0000256" key="2">
    <source>
        <dbReference type="ARBA" id="ARBA00022741"/>
    </source>
</evidence>
<keyword evidence="5 8" id="KW-0805">Transcription regulation</keyword>
<evidence type="ECO:0000313" key="10">
    <source>
        <dbReference type="EMBL" id="CAA9533390.1"/>
    </source>
</evidence>
<dbReference type="InterPro" id="IPR003796">
    <property type="entry name" value="RNR_NrdR-like"/>
</dbReference>
<evidence type="ECO:0000256" key="1">
    <source>
        <dbReference type="ARBA" id="ARBA00022491"/>
    </source>
</evidence>
<keyword evidence="2 8" id="KW-0547">Nucleotide-binding</keyword>
<gene>
    <name evidence="8" type="primary">nrdR</name>
    <name evidence="10" type="ORF">AVDCRST_MAG49-59</name>
</gene>
<evidence type="ECO:0000256" key="4">
    <source>
        <dbReference type="ARBA" id="ARBA00022840"/>
    </source>
</evidence>
<keyword evidence="8" id="KW-0479">Metal-binding</keyword>
<evidence type="ECO:0000256" key="8">
    <source>
        <dbReference type="HAMAP-Rule" id="MF_00440"/>
    </source>
</evidence>
<name>A0A6J4TVP3_9BACT</name>
<dbReference type="GO" id="GO:0005524">
    <property type="term" value="F:ATP binding"/>
    <property type="evidence" value="ECO:0007669"/>
    <property type="project" value="UniProtKB-UniRule"/>
</dbReference>
<organism evidence="10">
    <name type="scientific">uncultured Thermomicrobiales bacterium</name>
    <dbReference type="NCBI Taxonomy" id="1645740"/>
    <lineage>
        <taxon>Bacteria</taxon>
        <taxon>Pseudomonadati</taxon>
        <taxon>Thermomicrobiota</taxon>
        <taxon>Thermomicrobia</taxon>
        <taxon>Thermomicrobiales</taxon>
        <taxon>environmental samples</taxon>
    </lineage>
</organism>
<feature type="domain" description="ATP-cone" evidence="9">
    <location>
        <begin position="49"/>
        <end position="139"/>
    </location>
</feature>
<dbReference type="GO" id="GO:0045892">
    <property type="term" value="P:negative regulation of DNA-templated transcription"/>
    <property type="evidence" value="ECO:0007669"/>
    <property type="project" value="UniProtKB-UniRule"/>
</dbReference>
<keyword evidence="7 8" id="KW-0804">Transcription</keyword>
<dbReference type="AlphaFoldDB" id="A0A6J4TVP3"/>
<dbReference type="NCBIfam" id="TIGR00244">
    <property type="entry name" value="transcriptional regulator NrdR"/>
    <property type="match status" value="1"/>
</dbReference>
<reference evidence="10" key="1">
    <citation type="submission" date="2020-02" db="EMBL/GenBank/DDBJ databases">
        <authorList>
            <person name="Meier V. D."/>
        </authorList>
    </citation>
    <scope>NUCLEOTIDE SEQUENCE</scope>
    <source>
        <strain evidence="10">AVDCRST_MAG49</strain>
    </source>
</reference>
<evidence type="ECO:0000256" key="3">
    <source>
        <dbReference type="ARBA" id="ARBA00022771"/>
    </source>
</evidence>
<evidence type="ECO:0000256" key="6">
    <source>
        <dbReference type="ARBA" id="ARBA00023125"/>
    </source>
</evidence>
<accession>A0A6J4TVP3</accession>
<dbReference type="PANTHER" id="PTHR30455">
    <property type="entry name" value="TRANSCRIPTIONAL REPRESSOR NRDR"/>
    <property type="match status" value="1"/>
</dbReference>
<dbReference type="GO" id="GO:0008270">
    <property type="term" value="F:zinc ion binding"/>
    <property type="evidence" value="ECO:0007669"/>
    <property type="project" value="UniProtKB-UniRule"/>
</dbReference>
<proteinExistence type="inferred from homology"/>
<dbReference type="HAMAP" id="MF_00440">
    <property type="entry name" value="NrdR"/>
    <property type="match status" value="1"/>
</dbReference>
<dbReference type="InterPro" id="IPR055173">
    <property type="entry name" value="NrdR-like_N"/>
</dbReference>